<dbReference type="Pfam" id="PF01529">
    <property type="entry name" value="DHHC"/>
    <property type="match status" value="1"/>
</dbReference>
<keyword evidence="6" id="KW-0564">Palmitate</keyword>
<keyword evidence="7" id="KW-0449">Lipoprotein</keyword>
<evidence type="ECO:0000256" key="2">
    <source>
        <dbReference type="ARBA" id="ARBA00022679"/>
    </source>
</evidence>
<dbReference type="OrthoDB" id="9909019at2759"/>
<dbReference type="PANTHER" id="PTHR22883:SF480">
    <property type="entry name" value="PALMITOYLTRANSFERASE SWF1"/>
    <property type="match status" value="1"/>
</dbReference>
<dbReference type="EMBL" id="KN847541">
    <property type="protein sequence ID" value="KIW04286.1"/>
    <property type="molecule type" value="Genomic_DNA"/>
</dbReference>
<evidence type="ECO:0000256" key="3">
    <source>
        <dbReference type="ARBA" id="ARBA00022692"/>
    </source>
</evidence>
<dbReference type="GO" id="GO:0005783">
    <property type="term" value="C:endoplasmic reticulum"/>
    <property type="evidence" value="ECO:0007669"/>
    <property type="project" value="TreeGrafter"/>
</dbReference>
<evidence type="ECO:0000259" key="11">
    <source>
        <dbReference type="Pfam" id="PF01529"/>
    </source>
</evidence>
<dbReference type="HOGENOM" id="CLU_042181_2_1_1"/>
<dbReference type="STRING" id="253628.A0A0D1XNY3"/>
<dbReference type="InterPro" id="IPR039859">
    <property type="entry name" value="PFA4/ZDH16/20/ERF2-like"/>
</dbReference>
<evidence type="ECO:0000256" key="10">
    <source>
        <dbReference type="RuleBase" id="RU079119"/>
    </source>
</evidence>
<reference evidence="12 13" key="1">
    <citation type="submission" date="2015-01" db="EMBL/GenBank/DDBJ databases">
        <title>The Genome Sequence of Ochroconis gallopava CBS43764.</title>
        <authorList>
            <consortium name="The Broad Institute Genomics Platform"/>
            <person name="Cuomo C."/>
            <person name="de Hoog S."/>
            <person name="Gorbushina A."/>
            <person name="Stielow B."/>
            <person name="Teixiera M."/>
            <person name="Abouelleil A."/>
            <person name="Chapman S.B."/>
            <person name="Priest M."/>
            <person name="Young S.K."/>
            <person name="Wortman J."/>
            <person name="Nusbaum C."/>
            <person name="Birren B."/>
        </authorList>
    </citation>
    <scope>NUCLEOTIDE SEQUENCE [LARGE SCALE GENOMIC DNA]</scope>
    <source>
        <strain evidence="12 13">CBS 43764</strain>
    </source>
</reference>
<dbReference type="PROSITE" id="PS50216">
    <property type="entry name" value="DHHC"/>
    <property type="match status" value="1"/>
</dbReference>
<dbReference type="VEuPathDB" id="FungiDB:PV09_04583"/>
<dbReference type="GO" id="GO:0016020">
    <property type="term" value="C:membrane"/>
    <property type="evidence" value="ECO:0007669"/>
    <property type="project" value="UniProtKB-SubCell"/>
</dbReference>
<organism evidence="12 13">
    <name type="scientific">Verruconis gallopava</name>
    <dbReference type="NCBI Taxonomy" id="253628"/>
    <lineage>
        <taxon>Eukaryota</taxon>
        <taxon>Fungi</taxon>
        <taxon>Dikarya</taxon>
        <taxon>Ascomycota</taxon>
        <taxon>Pezizomycotina</taxon>
        <taxon>Dothideomycetes</taxon>
        <taxon>Pleosporomycetidae</taxon>
        <taxon>Venturiales</taxon>
        <taxon>Sympoventuriaceae</taxon>
        <taxon>Verruconis</taxon>
    </lineage>
</organism>
<sequence>MGTVQKIVLFVLLVSFLTFVAFFGRLPVFRNTPIGSLHRFIWVRIPKIIAGADQLVTGGRLGPWMTRFGNYMLYSKHPVVLIIFLGLLTGSASMFVPVTWPHLSAFQKSLVVLLLPPPYLFTYLCAKSSPGSPHLISPANINEQLQQYPYDRILYHPKMCKTCNLPKPARSKHCSLCRTCVARCDHHCVWVNNCVGRGNYKYFLALLMCTTITLMYGTYLAYTTLLPEIYWHFENYPSWYLSKLSGKRDYVSRMLDGFTYALDIFQAGLMLGGLRRAGVGLLAALTWPLPLGLLAYHVYLVWAGTTTNETAKWDDWKEDMADGYVFMADMKPANEQARGSLHATDSIAGHRWPHQPKKLVVRTNDGQPPRFVSNAIADLVVEDSWRQIWRLCDVENIYDLGFWGNLWEVLIN</sequence>
<comment type="domain">
    <text evidence="10">The DHHC domain is required for palmitoyltransferase activity.</text>
</comment>
<name>A0A0D1XNY3_9PEZI</name>
<keyword evidence="2 10" id="KW-0808">Transferase</keyword>
<gene>
    <name evidence="12" type="ORF">PV09_04583</name>
</gene>
<evidence type="ECO:0000256" key="9">
    <source>
        <dbReference type="ARBA" id="ARBA00048048"/>
    </source>
</evidence>
<comment type="subcellular location">
    <subcellularLocation>
        <location evidence="1">Membrane</location>
        <topology evidence="1">Multi-pass membrane protein</topology>
    </subcellularLocation>
</comment>
<evidence type="ECO:0000256" key="4">
    <source>
        <dbReference type="ARBA" id="ARBA00022989"/>
    </source>
</evidence>
<evidence type="ECO:0000313" key="13">
    <source>
        <dbReference type="Proteomes" id="UP000053259"/>
    </source>
</evidence>
<feature type="transmembrane region" description="Helical" evidence="10">
    <location>
        <begin position="7"/>
        <end position="26"/>
    </location>
</feature>
<dbReference type="GeneID" id="27312556"/>
<dbReference type="InParanoid" id="A0A0D1XNY3"/>
<accession>A0A0D1XNY3</accession>
<dbReference type="AlphaFoldDB" id="A0A0D1XNY3"/>
<keyword evidence="5 10" id="KW-0472">Membrane</keyword>
<dbReference type="InterPro" id="IPR001594">
    <property type="entry name" value="Palmitoyltrfase_DHHC"/>
</dbReference>
<dbReference type="GO" id="GO:0005794">
    <property type="term" value="C:Golgi apparatus"/>
    <property type="evidence" value="ECO:0007669"/>
    <property type="project" value="TreeGrafter"/>
</dbReference>
<dbReference type="FunCoup" id="A0A0D1XNY3">
    <property type="interactions" value="26"/>
</dbReference>
<protein>
    <recommendedName>
        <fullName evidence="10">Palmitoyltransferase</fullName>
        <ecNumber evidence="10">2.3.1.225</ecNumber>
    </recommendedName>
</protein>
<dbReference type="GO" id="GO:0019706">
    <property type="term" value="F:protein-cysteine S-palmitoyltransferase activity"/>
    <property type="evidence" value="ECO:0007669"/>
    <property type="project" value="UniProtKB-EC"/>
</dbReference>
<evidence type="ECO:0000256" key="6">
    <source>
        <dbReference type="ARBA" id="ARBA00023139"/>
    </source>
</evidence>
<keyword evidence="3 10" id="KW-0812">Transmembrane</keyword>
<dbReference type="RefSeq" id="XP_016214155.1">
    <property type="nucleotide sequence ID" value="XM_016357953.1"/>
</dbReference>
<feature type="transmembrane region" description="Helical" evidence="10">
    <location>
        <begin position="79"/>
        <end position="100"/>
    </location>
</feature>
<dbReference type="Proteomes" id="UP000053259">
    <property type="component" value="Unassembled WGS sequence"/>
</dbReference>
<feature type="transmembrane region" description="Helical" evidence="10">
    <location>
        <begin position="281"/>
        <end position="302"/>
    </location>
</feature>
<evidence type="ECO:0000256" key="8">
    <source>
        <dbReference type="ARBA" id="ARBA00023315"/>
    </source>
</evidence>
<dbReference type="GO" id="GO:0006612">
    <property type="term" value="P:protein targeting to membrane"/>
    <property type="evidence" value="ECO:0007669"/>
    <property type="project" value="TreeGrafter"/>
</dbReference>
<feature type="domain" description="Palmitoyltransferase DHHC" evidence="11">
    <location>
        <begin position="156"/>
        <end position="313"/>
    </location>
</feature>
<dbReference type="PANTHER" id="PTHR22883">
    <property type="entry name" value="ZINC FINGER DHHC DOMAIN CONTAINING PROTEIN"/>
    <property type="match status" value="1"/>
</dbReference>
<keyword evidence="4 10" id="KW-1133">Transmembrane helix</keyword>
<keyword evidence="8 10" id="KW-0012">Acyltransferase</keyword>
<proteinExistence type="inferred from homology"/>
<evidence type="ECO:0000256" key="5">
    <source>
        <dbReference type="ARBA" id="ARBA00023136"/>
    </source>
</evidence>
<evidence type="ECO:0000313" key="12">
    <source>
        <dbReference type="EMBL" id="KIW04286.1"/>
    </source>
</evidence>
<comment type="catalytic activity">
    <reaction evidence="9 10">
        <text>L-cysteinyl-[protein] + hexadecanoyl-CoA = S-hexadecanoyl-L-cysteinyl-[protein] + CoA</text>
        <dbReference type="Rhea" id="RHEA:36683"/>
        <dbReference type="Rhea" id="RHEA-COMP:10131"/>
        <dbReference type="Rhea" id="RHEA-COMP:11032"/>
        <dbReference type="ChEBI" id="CHEBI:29950"/>
        <dbReference type="ChEBI" id="CHEBI:57287"/>
        <dbReference type="ChEBI" id="CHEBI:57379"/>
        <dbReference type="ChEBI" id="CHEBI:74151"/>
        <dbReference type="EC" id="2.3.1.225"/>
    </reaction>
</comment>
<keyword evidence="13" id="KW-1185">Reference proteome</keyword>
<evidence type="ECO:0000256" key="1">
    <source>
        <dbReference type="ARBA" id="ARBA00004141"/>
    </source>
</evidence>
<feature type="transmembrane region" description="Helical" evidence="10">
    <location>
        <begin position="202"/>
        <end position="222"/>
    </location>
</feature>
<evidence type="ECO:0000256" key="7">
    <source>
        <dbReference type="ARBA" id="ARBA00023288"/>
    </source>
</evidence>
<dbReference type="EC" id="2.3.1.225" evidence="10"/>
<comment type="similarity">
    <text evidence="10">Belongs to the DHHC palmitoyltransferase family.</text>
</comment>